<evidence type="ECO:0000256" key="6">
    <source>
        <dbReference type="ARBA" id="ARBA00023136"/>
    </source>
</evidence>
<keyword evidence="5 8" id="KW-1133">Transmembrane helix</keyword>
<sequence length="478" mass="52026">MPCNANDIKPYNILILFISLAYMAITLDITGVLQAAAFWVSNKGGDNTRKLFFYFFAMLTILSIVLGNDPVILSGTAFLVYYTAATKLEPLAWLMAEFAAANTSSMVLFVGNPTNVVICEGFAVNNAAFTAYTILPFLACTVVCYVALAFQFRSDKHLPRKVPNTAKLNAREVLRDPFGAWVGSFILGSCLAVIIIVSFFKVDVWKISLPFALAKLVFDLVWDEYRFRTVKIGSTGDLMEKELQRAMSMPAAPSEGDSTDLSTSITLRPTSDSPTQSPAPSVKSAKPIPDHPRLFLRQRAYLQQKQSAFVAHFPTLATALPRLPFALIPFAFSQFILIEALSHQGWIEVFAHWLTKATRGQMHPTIWLVGVLGVLLCNLAGTNIGATILLTKIVRAAPGFSNQSTRAAAIALAVASNIGAVSFTFSASLAGLLWQTILKQKGITIGQSTFAFWNMLPLGVMTSVGLAIVSAEMAVLYK</sequence>
<feature type="transmembrane region" description="Helical" evidence="8">
    <location>
        <begin position="410"/>
        <end position="434"/>
    </location>
</feature>
<dbReference type="AlphaFoldDB" id="A0A9P7G606"/>
<name>A0A9P7G606_9AGAR</name>
<accession>A0A9P7G606</accession>
<dbReference type="PANTHER" id="PTHR43302:SF5">
    <property type="entry name" value="TRANSPORTER ARSB-RELATED"/>
    <property type="match status" value="1"/>
</dbReference>
<dbReference type="OrthoDB" id="442352at2759"/>
<keyword evidence="2" id="KW-0813">Transport</keyword>
<feature type="transmembrane region" description="Helical" evidence="8">
    <location>
        <begin position="12"/>
        <end position="39"/>
    </location>
</feature>
<evidence type="ECO:0000256" key="3">
    <source>
        <dbReference type="ARBA" id="ARBA00022475"/>
    </source>
</evidence>
<evidence type="ECO:0000313" key="10">
    <source>
        <dbReference type="EMBL" id="KAG5644687.1"/>
    </source>
</evidence>
<evidence type="ECO:0000256" key="5">
    <source>
        <dbReference type="ARBA" id="ARBA00022989"/>
    </source>
</evidence>
<feature type="transmembrane region" description="Helical" evidence="8">
    <location>
        <begin position="178"/>
        <end position="199"/>
    </location>
</feature>
<evidence type="ECO:0000256" key="2">
    <source>
        <dbReference type="ARBA" id="ARBA00022448"/>
    </source>
</evidence>
<dbReference type="Pfam" id="PF03600">
    <property type="entry name" value="CitMHS"/>
    <property type="match status" value="1"/>
</dbReference>
<gene>
    <name evidence="10" type="ORF">DXG03_007987</name>
</gene>
<feature type="compositionally biased region" description="Polar residues" evidence="7">
    <location>
        <begin position="259"/>
        <end position="279"/>
    </location>
</feature>
<proteinExistence type="predicted"/>
<evidence type="ECO:0000256" key="4">
    <source>
        <dbReference type="ARBA" id="ARBA00022692"/>
    </source>
</evidence>
<protein>
    <recommendedName>
        <fullName evidence="9">Citrate transporter-like domain-containing protein</fullName>
    </recommendedName>
</protein>
<dbReference type="PANTHER" id="PTHR43302">
    <property type="entry name" value="TRANSPORTER ARSB-RELATED"/>
    <property type="match status" value="1"/>
</dbReference>
<feature type="transmembrane region" description="Helical" evidence="8">
    <location>
        <begin position="51"/>
        <end position="84"/>
    </location>
</feature>
<dbReference type="Proteomes" id="UP000775547">
    <property type="component" value="Unassembled WGS sequence"/>
</dbReference>
<reference evidence="10" key="1">
    <citation type="submission" date="2020-07" db="EMBL/GenBank/DDBJ databases">
        <authorList>
            <person name="Nieuwenhuis M."/>
            <person name="Van De Peppel L.J.J."/>
        </authorList>
    </citation>
    <scope>NUCLEOTIDE SEQUENCE</scope>
    <source>
        <strain evidence="10">AP01</strain>
        <tissue evidence="10">Mycelium</tissue>
    </source>
</reference>
<keyword evidence="6 8" id="KW-0472">Membrane</keyword>
<evidence type="ECO:0000256" key="8">
    <source>
        <dbReference type="SAM" id="Phobius"/>
    </source>
</evidence>
<comment type="subcellular location">
    <subcellularLocation>
        <location evidence="1">Cell membrane</location>
        <topology evidence="1">Multi-pass membrane protein</topology>
    </subcellularLocation>
</comment>
<dbReference type="InterPro" id="IPR004680">
    <property type="entry name" value="Cit_transptr-like_dom"/>
</dbReference>
<evidence type="ECO:0000256" key="1">
    <source>
        <dbReference type="ARBA" id="ARBA00004651"/>
    </source>
</evidence>
<reference evidence="10" key="2">
    <citation type="submission" date="2021-10" db="EMBL/GenBank/DDBJ databases">
        <title>Phylogenomics reveals ancestral predisposition of the termite-cultivated fungus Termitomyces towards a domesticated lifestyle.</title>
        <authorList>
            <person name="Auxier B."/>
            <person name="Grum-Grzhimaylo A."/>
            <person name="Cardenas M.E."/>
            <person name="Lodge J.D."/>
            <person name="Laessoe T."/>
            <person name="Pedersen O."/>
            <person name="Smith M.E."/>
            <person name="Kuyper T.W."/>
            <person name="Franco-Molano E.A."/>
            <person name="Baroni T.J."/>
            <person name="Aanen D.K."/>
        </authorList>
    </citation>
    <scope>NUCLEOTIDE SEQUENCE</scope>
    <source>
        <strain evidence="10">AP01</strain>
        <tissue evidence="10">Mycelium</tissue>
    </source>
</reference>
<feature type="transmembrane region" description="Helical" evidence="8">
    <location>
        <begin position="131"/>
        <end position="150"/>
    </location>
</feature>
<organism evidence="10 11">
    <name type="scientific">Asterophora parasitica</name>
    <dbReference type="NCBI Taxonomy" id="117018"/>
    <lineage>
        <taxon>Eukaryota</taxon>
        <taxon>Fungi</taxon>
        <taxon>Dikarya</taxon>
        <taxon>Basidiomycota</taxon>
        <taxon>Agaricomycotina</taxon>
        <taxon>Agaricomycetes</taxon>
        <taxon>Agaricomycetidae</taxon>
        <taxon>Agaricales</taxon>
        <taxon>Tricholomatineae</taxon>
        <taxon>Lyophyllaceae</taxon>
        <taxon>Asterophora</taxon>
    </lineage>
</organism>
<evidence type="ECO:0000259" key="9">
    <source>
        <dbReference type="Pfam" id="PF03600"/>
    </source>
</evidence>
<dbReference type="GO" id="GO:0055085">
    <property type="term" value="P:transmembrane transport"/>
    <property type="evidence" value="ECO:0007669"/>
    <property type="project" value="InterPro"/>
</dbReference>
<evidence type="ECO:0000313" key="11">
    <source>
        <dbReference type="Proteomes" id="UP000775547"/>
    </source>
</evidence>
<keyword evidence="11" id="KW-1185">Reference proteome</keyword>
<keyword evidence="3" id="KW-1003">Cell membrane</keyword>
<dbReference type="EMBL" id="JABCKV010000062">
    <property type="protein sequence ID" value="KAG5644687.1"/>
    <property type="molecule type" value="Genomic_DNA"/>
</dbReference>
<feature type="domain" description="Citrate transporter-like" evidence="9">
    <location>
        <begin position="12"/>
        <end position="215"/>
    </location>
</feature>
<feature type="transmembrane region" description="Helical" evidence="8">
    <location>
        <begin position="455"/>
        <end position="477"/>
    </location>
</feature>
<feature type="region of interest" description="Disordered" evidence="7">
    <location>
        <begin position="249"/>
        <end position="289"/>
    </location>
</feature>
<evidence type="ECO:0000256" key="7">
    <source>
        <dbReference type="SAM" id="MobiDB-lite"/>
    </source>
</evidence>
<comment type="caution">
    <text evidence="10">The sequence shown here is derived from an EMBL/GenBank/DDBJ whole genome shotgun (WGS) entry which is preliminary data.</text>
</comment>
<feature type="transmembrane region" description="Helical" evidence="8">
    <location>
        <begin position="366"/>
        <end position="390"/>
    </location>
</feature>
<dbReference type="GO" id="GO:0005886">
    <property type="term" value="C:plasma membrane"/>
    <property type="evidence" value="ECO:0007669"/>
    <property type="project" value="UniProtKB-SubCell"/>
</dbReference>
<keyword evidence="4 8" id="KW-0812">Transmembrane</keyword>
<feature type="transmembrane region" description="Helical" evidence="8">
    <location>
        <begin position="91"/>
        <end position="111"/>
    </location>
</feature>